<dbReference type="InterPro" id="IPR003661">
    <property type="entry name" value="HisK_dim/P_dom"/>
</dbReference>
<evidence type="ECO:0000256" key="8">
    <source>
        <dbReference type="SAM" id="Phobius"/>
    </source>
</evidence>
<dbReference type="InterPro" id="IPR011990">
    <property type="entry name" value="TPR-like_helical_dom_sf"/>
</dbReference>
<dbReference type="Pfam" id="PF02518">
    <property type="entry name" value="HATPase_c"/>
    <property type="match status" value="1"/>
</dbReference>
<dbReference type="Gene3D" id="1.25.40.10">
    <property type="entry name" value="Tetratricopeptide repeat domain"/>
    <property type="match status" value="2"/>
</dbReference>
<accession>A0ABR6KSQ8</accession>
<evidence type="ECO:0000313" key="11">
    <source>
        <dbReference type="Proteomes" id="UP000533637"/>
    </source>
</evidence>
<keyword evidence="5 10" id="KW-0418">Kinase</keyword>
<comment type="catalytic activity">
    <reaction evidence="1">
        <text>ATP + protein L-histidine = ADP + protein N-phospho-L-histidine.</text>
        <dbReference type="EC" id="2.7.13.3"/>
    </reaction>
</comment>
<gene>
    <name evidence="10" type="ORF">GGQ57_004474</name>
</gene>
<evidence type="ECO:0000256" key="1">
    <source>
        <dbReference type="ARBA" id="ARBA00000085"/>
    </source>
</evidence>
<dbReference type="InterPro" id="IPR004358">
    <property type="entry name" value="Sig_transdc_His_kin-like_C"/>
</dbReference>
<evidence type="ECO:0000256" key="2">
    <source>
        <dbReference type="ARBA" id="ARBA00012438"/>
    </source>
</evidence>
<dbReference type="Proteomes" id="UP000533637">
    <property type="component" value="Unassembled WGS sequence"/>
</dbReference>
<dbReference type="SMART" id="SM00388">
    <property type="entry name" value="HisKA"/>
    <property type="match status" value="1"/>
</dbReference>
<evidence type="ECO:0000256" key="6">
    <source>
        <dbReference type="ARBA" id="ARBA00023012"/>
    </source>
</evidence>
<dbReference type="EMBL" id="JACHOC010000010">
    <property type="protein sequence ID" value="MBB4624543.1"/>
    <property type="molecule type" value="Genomic_DNA"/>
</dbReference>
<dbReference type="SUPFAM" id="SSF48452">
    <property type="entry name" value="TPR-like"/>
    <property type="match status" value="2"/>
</dbReference>
<organism evidence="10 11">
    <name type="scientific">Parabacteroides faecis</name>
    <dbReference type="NCBI Taxonomy" id="1217282"/>
    <lineage>
        <taxon>Bacteria</taxon>
        <taxon>Pseudomonadati</taxon>
        <taxon>Bacteroidota</taxon>
        <taxon>Bacteroidia</taxon>
        <taxon>Bacteroidales</taxon>
        <taxon>Tannerellaceae</taxon>
        <taxon>Parabacteroides</taxon>
    </lineage>
</organism>
<keyword evidence="8" id="KW-0812">Transmembrane</keyword>
<dbReference type="PRINTS" id="PR00344">
    <property type="entry name" value="BCTRLSENSOR"/>
</dbReference>
<feature type="coiled-coil region" evidence="7">
    <location>
        <begin position="347"/>
        <end position="383"/>
    </location>
</feature>
<dbReference type="InterPro" id="IPR050736">
    <property type="entry name" value="Sensor_HK_Regulatory"/>
</dbReference>
<feature type="domain" description="Histidine kinase" evidence="9">
    <location>
        <begin position="452"/>
        <end position="665"/>
    </location>
</feature>
<sequence length="665" mass="76751">MIEEEGSEDDLRLQNTRSVAGSAKTLTELENYINKYYDQPEVIVYIEALLSESFQADSLTFSFKALSELMIYCHNHGMTDRYNYWVDHIDSLVEEKKINPDISYDAHLNKANMMLESGQYEQVIADAISLYDKAHKNDHVYGMICSSDILGLIYLYSRRDSAALVAFRDVLSGLEKLGEYPGYQLRVLSYLIDLNLCLGNIDEAKEYLAKYEQVLSWRDEENKKKNIVYEINWYEWLMSSFQVNLYLHQDKLEEAEKELAIASSFYKEGMFPHEDYSVYYFLYTKAFYYKKLKKYDEALALIDFILADNPEFEVMKLKVNILSETGRFEEALDVYNQIYQITEKDNNESLIRQINNLRLAYDINEQNVREKELQINKIQVEEKQRLSACVILISLVLLILFIVLFLYYRRIQKLKDALIVERNSLIISRENLNQEKKNAEIANQLKNAFIANISHEIRTPLNAIVGFSCLLSDPVTEEEEKVGFVNLISKNTNLLLNLVNDVLDLSRLEAGTVKLAIEPCELVGCCREALSNIRYYLSSDIKLTFDTSVGSFTIMTASQQLSQLISRLLDNAVKFTKEGEINLSLFVDEEARIVRFTVTDTGPGIPLDKQEKIFERFEKLDEFSQGSGLGLTICRIIAEHLGGEVNIDPEYTNGARFVFTHPYIN</sequence>
<dbReference type="Pfam" id="PF00512">
    <property type="entry name" value="HisKA"/>
    <property type="match status" value="1"/>
</dbReference>
<dbReference type="SMART" id="SM00387">
    <property type="entry name" value="HATPase_c"/>
    <property type="match status" value="1"/>
</dbReference>
<keyword evidence="8" id="KW-0472">Membrane</keyword>
<dbReference type="SUPFAM" id="SSF47384">
    <property type="entry name" value="Homodimeric domain of signal transducing histidine kinase"/>
    <property type="match status" value="1"/>
</dbReference>
<keyword evidence="7" id="KW-0175">Coiled coil</keyword>
<dbReference type="PROSITE" id="PS50109">
    <property type="entry name" value="HIS_KIN"/>
    <property type="match status" value="1"/>
</dbReference>
<protein>
    <recommendedName>
        <fullName evidence="2">histidine kinase</fullName>
        <ecNumber evidence="2">2.7.13.3</ecNumber>
    </recommendedName>
</protein>
<dbReference type="SUPFAM" id="SSF55874">
    <property type="entry name" value="ATPase domain of HSP90 chaperone/DNA topoisomerase II/histidine kinase"/>
    <property type="match status" value="1"/>
</dbReference>
<keyword evidence="8" id="KW-1133">Transmembrane helix</keyword>
<evidence type="ECO:0000256" key="4">
    <source>
        <dbReference type="ARBA" id="ARBA00022679"/>
    </source>
</evidence>
<dbReference type="GO" id="GO:0016301">
    <property type="term" value="F:kinase activity"/>
    <property type="evidence" value="ECO:0007669"/>
    <property type="project" value="UniProtKB-KW"/>
</dbReference>
<evidence type="ECO:0000256" key="3">
    <source>
        <dbReference type="ARBA" id="ARBA00022553"/>
    </source>
</evidence>
<evidence type="ECO:0000256" key="7">
    <source>
        <dbReference type="SAM" id="Coils"/>
    </source>
</evidence>
<dbReference type="InterPro" id="IPR005467">
    <property type="entry name" value="His_kinase_dom"/>
</dbReference>
<dbReference type="Gene3D" id="1.10.287.130">
    <property type="match status" value="1"/>
</dbReference>
<comment type="caution">
    <text evidence="10">The sequence shown here is derived from an EMBL/GenBank/DDBJ whole genome shotgun (WGS) entry which is preliminary data.</text>
</comment>
<keyword evidence="3" id="KW-0597">Phosphoprotein</keyword>
<dbReference type="InterPro" id="IPR036890">
    <property type="entry name" value="HATPase_C_sf"/>
</dbReference>
<dbReference type="EC" id="2.7.13.3" evidence="2"/>
<feature type="transmembrane region" description="Helical" evidence="8">
    <location>
        <begin position="385"/>
        <end position="408"/>
    </location>
</feature>
<keyword evidence="11" id="KW-1185">Reference proteome</keyword>
<dbReference type="CDD" id="cd00082">
    <property type="entry name" value="HisKA"/>
    <property type="match status" value="1"/>
</dbReference>
<proteinExistence type="predicted"/>
<keyword evidence="6" id="KW-0902">Two-component regulatory system</keyword>
<dbReference type="RefSeq" id="WP_183672158.1">
    <property type="nucleotide sequence ID" value="NZ_BMPB01000009.1"/>
</dbReference>
<keyword evidence="4" id="KW-0808">Transferase</keyword>
<dbReference type="InterPro" id="IPR003594">
    <property type="entry name" value="HATPase_dom"/>
</dbReference>
<dbReference type="InterPro" id="IPR036097">
    <property type="entry name" value="HisK_dim/P_sf"/>
</dbReference>
<dbReference type="Gene3D" id="3.30.565.10">
    <property type="entry name" value="Histidine kinase-like ATPase, C-terminal domain"/>
    <property type="match status" value="1"/>
</dbReference>
<dbReference type="PANTHER" id="PTHR43711:SF26">
    <property type="entry name" value="SENSOR HISTIDINE KINASE RCSC"/>
    <property type="match status" value="1"/>
</dbReference>
<evidence type="ECO:0000313" key="10">
    <source>
        <dbReference type="EMBL" id="MBB4624543.1"/>
    </source>
</evidence>
<evidence type="ECO:0000259" key="9">
    <source>
        <dbReference type="PROSITE" id="PS50109"/>
    </source>
</evidence>
<name>A0ABR6KSQ8_9BACT</name>
<reference evidence="10 11" key="1">
    <citation type="submission" date="2020-08" db="EMBL/GenBank/DDBJ databases">
        <title>Genomic Encyclopedia of Type Strains, Phase IV (KMG-IV): sequencing the most valuable type-strain genomes for metagenomic binning, comparative biology and taxonomic classification.</title>
        <authorList>
            <person name="Goeker M."/>
        </authorList>
    </citation>
    <scope>NUCLEOTIDE SEQUENCE [LARGE SCALE GENOMIC DNA]</scope>
    <source>
        <strain evidence="10 11">DSM 102983</strain>
    </source>
</reference>
<evidence type="ECO:0000256" key="5">
    <source>
        <dbReference type="ARBA" id="ARBA00022777"/>
    </source>
</evidence>
<dbReference type="PANTHER" id="PTHR43711">
    <property type="entry name" value="TWO-COMPONENT HISTIDINE KINASE"/>
    <property type="match status" value="1"/>
</dbReference>